<dbReference type="CDD" id="cd06257">
    <property type="entry name" value="DnaJ"/>
    <property type="match status" value="1"/>
</dbReference>
<dbReference type="EMBL" id="CAMXCT010003397">
    <property type="protein sequence ID" value="CAI4004256.1"/>
    <property type="molecule type" value="Genomic_DNA"/>
</dbReference>
<evidence type="ECO:0000259" key="2">
    <source>
        <dbReference type="PROSITE" id="PS50222"/>
    </source>
</evidence>
<evidence type="ECO:0000313" key="4">
    <source>
        <dbReference type="EMBL" id="CAI4004256.1"/>
    </source>
</evidence>
<dbReference type="Proteomes" id="UP001152797">
    <property type="component" value="Unassembled WGS sequence"/>
</dbReference>
<reference evidence="4" key="1">
    <citation type="submission" date="2022-10" db="EMBL/GenBank/DDBJ databases">
        <authorList>
            <person name="Chen Y."/>
            <person name="Dougan E. K."/>
            <person name="Chan C."/>
            <person name="Rhodes N."/>
            <person name="Thang M."/>
        </authorList>
    </citation>
    <scope>NUCLEOTIDE SEQUENCE</scope>
</reference>
<feature type="domain" description="J" evidence="1">
    <location>
        <begin position="343"/>
        <end position="407"/>
    </location>
</feature>
<dbReference type="SMART" id="SM00271">
    <property type="entry name" value="DnaJ"/>
    <property type="match status" value="1"/>
</dbReference>
<dbReference type="Gene3D" id="1.10.287.110">
    <property type="entry name" value="DnaJ domain"/>
    <property type="match status" value="1"/>
</dbReference>
<comment type="caution">
    <text evidence="4">The sequence shown here is derived from an EMBL/GenBank/DDBJ whole genome shotgun (WGS) entry which is preliminary data.</text>
</comment>
<dbReference type="PANTHER" id="PTHR45295">
    <property type="entry name" value="CHAPERONE PROTEIN DNAJ C76, CHLOROPLASTIC"/>
    <property type="match status" value="1"/>
</dbReference>
<evidence type="ECO:0000259" key="3">
    <source>
        <dbReference type="PROSITE" id="PS51379"/>
    </source>
</evidence>
<dbReference type="InterPro" id="IPR001623">
    <property type="entry name" value="DnaJ_domain"/>
</dbReference>
<proteinExistence type="predicted"/>
<dbReference type="Pfam" id="PF13370">
    <property type="entry name" value="Fer4_13"/>
    <property type="match status" value="2"/>
</dbReference>
<dbReference type="EMBL" id="CAMXCT030003397">
    <property type="protein sequence ID" value="CAL4791568.1"/>
    <property type="molecule type" value="Genomic_DNA"/>
</dbReference>
<dbReference type="SUPFAM" id="SSF46565">
    <property type="entry name" value="Chaperone J-domain"/>
    <property type="match status" value="1"/>
</dbReference>
<organism evidence="4">
    <name type="scientific">Cladocopium goreaui</name>
    <dbReference type="NCBI Taxonomy" id="2562237"/>
    <lineage>
        <taxon>Eukaryota</taxon>
        <taxon>Sar</taxon>
        <taxon>Alveolata</taxon>
        <taxon>Dinophyceae</taxon>
        <taxon>Suessiales</taxon>
        <taxon>Symbiodiniaceae</taxon>
        <taxon>Cladocopium</taxon>
    </lineage>
</organism>
<protein>
    <submittedName>
        <fullName evidence="5">Chaperone protein dnaJ C76, chloroplastic (AtDjC76) (AtDjC17) (AtJ17)</fullName>
    </submittedName>
</protein>
<dbReference type="OrthoDB" id="437460at2759"/>
<evidence type="ECO:0000313" key="6">
    <source>
        <dbReference type="Proteomes" id="UP001152797"/>
    </source>
</evidence>
<dbReference type="PANTHER" id="PTHR45295:SF3">
    <property type="entry name" value="CHAPERONE DNAJ-DOMAIN SUPERFAMILY PROTEIN"/>
    <property type="match status" value="1"/>
</dbReference>
<dbReference type="PROSITE" id="PS50222">
    <property type="entry name" value="EF_HAND_2"/>
    <property type="match status" value="1"/>
</dbReference>
<gene>
    <name evidence="4" type="ORF">C1SCF055_LOCUS30057</name>
</gene>
<dbReference type="PROSITE" id="PS51379">
    <property type="entry name" value="4FE4S_FER_2"/>
    <property type="match status" value="1"/>
</dbReference>
<dbReference type="SUPFAM" id="SSF54862">
    <property type="entry name" value="4Fe-4S ferredoxins"/>
    <property type="match status" value="2"/>
</dbReference>
<dbReference type="InterPro" id="IPR036869">
    <property type="entry name" value="J_dom_sf"/>
</dbReference>
<evidence type="ECO:0000259" key="1">
    <source>
        <dbReference type="PROSITE" id="PS50076"/>
    </source>
</evidence>
<reference evidence="5 6" key="2">
    <citation type="submission" date="2024-05" db="EMBL/GenBank/DDBJ databases">
        <authorList>
            <person name="Chen Y."/>
            <person name="Shah S."/>
            <person name="Dougan E. K."/>
            <person name="Thang M."/>
            <person name="Chan C."/>
        </authorList>
    </citation>
    <scope>NUCLEOTIDE SEQUENCE [LARGE SCALE GENOMIC DNA]</scope>
</reference>
<dbReference type="InterPro" id="IPR017896">
    <property type="entry name" value="4Fe4S_Fe-S-bd"/>
</dbReference>
<dbReference type="InterPro" id="IPR002048">
    <property type="entry name" value="EF_hand_dom"/>
</dbReference>
<dbReference type="PROSITE" id="PS50076">
    <property type="entry name" value="DNAJ_2"/>
    <property type="match status" value="1"/>
</dbReference>
<dbReference type="SUPFAM" id="SSF47473">
    <property type="entry name" value="EF-hand"/>
    <property type="match status" value="1"/>
</dbReference>
<dbReference type="Gene3D" id="1.10.238.10">
    <property type="entry name" value="EF-hand"/>
    <property type="match status" value="1"/>
</dbReference>
<feature type="domain" description="EF-hand" evidence="2">
    <location>
        <begin position="780"/>
        <end position="815"/>
    </location>
</feature>
<feature type="domain" description="4Fe-4S ferredoxin-type" evidence="3">
    <location>
        <begin position="427"/>
        <end position="455"/>
    </location>
</feature>
<sequence length="909" mass="101293">MGVSRSSFASCRQKRIVAEQRRKELQLELMGIASSLQAPEGLKPVPPLFQPSGAPEVKNATLFRELYKQKQMHLAAMRELVAATSQQIQEREAELDEEFDVLLGSGLPKLLTALKTEGIIRNCRDLKEDPDRAARLRTGIADPRIPSFIQPLPKSQEGKVSPLTGLGLNLIEESTPPKPQDMAPRVLEDLRSPMKPNSFADLEDMSVLQRQNDELAKHMQDLERAKSLAAMTSAQALQKIRQRQEQLRKEQQLCMVRAKVGTSQEAGIADLRKSKLTIRQELVTSRCARSRLRNRPSGRGHSRRWRPSIAALAAPPTALATGALLSRRRCRVTRRAVELAPTDYYGLLGLPPYTADKKEIKAAHRRTVKLVHPDILGPDSGDLQAIVNTAYRTLSDDDQRSTYDTVLRRSKLSDLATSRWANPKMSEGLFVDESVCRGCLKCATAAPGTFEVDPLTRTAHVYMQGGNETTDLDIAMLRGPALGCPEQAITKVSRRFVALLEYAMAKSKSLKGRKNPFDLLGLAHCRVVELTSPQELGQAPADAELREEYQEMTSMVLKEDFREARTNVLLKYTDCDADKKREAADIIAKNGRPLSQAGDDDEPGVFVDETACSRCYKCTEVASSTFGIHRSPERGEKAHAVTQDADATEILEAAVKGCPSRAISFVRKAEVPLLELAMRESVEMAQNSGVLKGPWEILEGYLVEDIIRMDLELQNFQPAQTRRDMKSLAETKDTADDISSAAQAIPEDVRQRLWRGIGGDQSAVKELEAMASGEAAGALSRNSMKTDLFQRFDVDGDGFLYSEELKTFATEMGFEGSDSEWSQEYVMICTEVGCDPTRGLDFRGFSRMVDDEEGRPVLNCVGKWRTGSRLHQNTWNWGNHSIYVWLSWLKRKLLRMWKLAPALEDVCAT</sequence>
<dbReference type="Gene3D" id="3.30.70.20">
    <property type="match status" value="2"/>
</dbReference>
<dbReference type="Pfam" id="PF00226">
    <property type="entry name" value="DnaJ"/>
    <property type="match status" value="1"/>
</dbReference>
<evidence type="ECO:0000313" key="5">
    <source>
        <dbReference type="EMBL" id="CAL4791568.1"/>
    </source>
</evidence>
<dbReference type="EMBL" id="CAMXCT020003397">
    <property type="protein sequence ID" value="CAL1157631.1"/>
    <property type="molecule type" value="Genomic_DNA"/>
</dbReference>
<dbReference type="InterPro" id="IPR011992">
    <property type="entry name" value="EF-hand-dom_pair"/>
</dbReference>
<dbReference type="GO" id="GO:0005509">
    <property type="term" value="F:calcium ion binding"/>
    <property type="evidence" value="ECO:0007669"/>
    <property type="project" value="InterPro"/>
</dbReference>
<dbReference type="AlphaFoldDB" id="A0A9P1G936"/>
<keyword evidence="6" id="KW-1185">Reference proteome</keyword>
<name>A0A9P1G936_9DINO</name>
<accession>A0A9P1G936</accession>